<dbReference type="STRING" id="1123281.SAMN02745180_00511"/>
<organism evidence="1 2">
    <name type="scientific">Sporanaerobacter acetigenes DSM 13106</name>
    <dbReference type="NCBI Taxonomy" id="1123281"/>
    <lineage>
        <taxon>Bacteria</taxon>
        <taxon>Bacillati</taxon>
        <taxon>Bacillota</taxon>
        <taxon>Tissierellia</taxon>
        <taxon>Tissierellales</taxon>
        <taxon>Sporanaerobacteraceae</taxon>
        <taxon>Sporanaerobacter</taxon>
    </lineage>
</organism>
<evidence type="ECO:0000313" key="1">
    <source>
        <dbReference type="EMBL" id="SHH57395.1"/>
    </source>
</evidence>
<sequence>MMNYIEIDFSKVKGYNQMSEAAKKHFERVYKEHNSVVGSYYKDDYKPIRVIEYKNFIEVHFKNGDWLHYYSNGTWG</sequence>
<proteinExistence type="predicted"/>
<name>A0A1M5U2Q3_9FIRM</name>
<reference evidence="1 2" key="1">
    <citation type="submission" date="2016-11" db="EMBL/GenBank/DDBJ databases">
        <authorList>
            <person name="Jaros S."/>
            <person name="Januszkiewicz K."/>
            <person name="Wedrychowicz H."/>
        </authorList>
    </citation>
    <scope>NUCLEOTIDE SEQUENCE [LARGE SCALE GENOMIC DNA]</scope>
    <source>
        <strain evidence="1 2">DSM 13106</strain>
    </source>
</reference>
<evidence type="ECO:0000313" key="2">
    <source>
        <dbReference type="Proteomes" id="UP000184389"/>
    </source>
</evidence>
<dbReference type="Proteomes" id="UP000184389">
    <property type="component" value="Unassembled WGS sequence"/>
</dbReference>
<gene>
    <name evidence="1" type="ORF">SAMN02745180_00511</name>
</gene>
<protein>
    <submittedName>
        <fullName evidence="1">Uncharacterized protein</fullName>
    </submittedName>
</protein>
<dbReference type="EMBL" id="FQXR01000003">
    <property type="protein sequence ID" value="SHH57395.1"/>
    <property type="molecule type" value="Genomic_DNA"/>
</dbReference>
<dbReference type="AlphaFoldDB" id="A0A1M5U2Q3"/>
<keyword evidence="2" id="KW-1185">Reference proteome</keyword>
<accession>A0A1M5U2Q3</accession>